<dbReference type="Proteomes" id="UP001187315">
    <property type="component" value="Unassembled WGS sequence"/>
</dbReference>
<sequence length="84" mass="9298">MKPVGRRRLHYNVVCSAVKQTVFYFYGESERDGPAPVPASSAPEPDEDQNIHQSPPIVHVAPLKETRAERRRRSGAVNTLSTAA</sequence>
<reference evidence="2" key="1">
    <citation type="submission" date="2023-08" db="EMBL/GenBank/DDBJ databases">
        <title>Pelteobagrus vachellii genome.</title>
        <authorList>
            <person name="Liu H."/>
        </authorList>
    </citation>
    <scope>NUCLEOTIDE SEQUENCE</scope>
    <source>
        <strain evidence="2">PRFRI_2022a</strain>
        <tissue evidence="2">Muscle</tissue>
    </source>
</reference>
<keyword evidence="3" id="KW-1185">Reference proteome</keyword>
<dbReference type="AlphaFoldDB" id="A0AA88N1G6"/>
<evidence type="ECO:0000313" key="2">
    <source>
        <dbReference type="EMBL" id="KAK2849725.1"/>
    </source>
</evidence>
<organism evidence="2 3">
    <name type="scientific">Tachysurus vachellii</name>
    <name type="common">Darkbarbel catfish</name>
    <name type="synonym">Pelteobagrus vachellii</name>
    <dbReference type="NCBI Taxonomy" id="175792"/>
    <lineage>
        <taxon>Eukaryota</taxon>
        <taxon>Metazoa</taxon>
        <taxon>Chordata</taxon>
        <taxon>Craniata</taxon>
        <taxon>Vertebrata</taxon>
        <taxon>Euteleostomi</taxon>
        <taxon>Actinopterygii</taxon>
        <taxon>Neopterygii</taxon>
        <taxon>Teleostei</taxon>
        <taxon>Ostariophysi</taxon>
        <taxon>Siluriformes</taxon>
        <taxon>Bagridae</taxon>
        <taxon>Tachysurus</taxon>
    </lineage>
</organism>
<accession>A0AA88N1G6</accession>
<evidence type="ECO:0000256" key="1">
    <source>
        <dbReference type="SAM" id="MobiDB-lite"/>
    </source>
</evidence>
<feature type="region of interest" description="Disordered" evidence="1">
    <location>
        <begin position="65"/>
        <end position="84"/>
    </location>
</feature>
<comment type="caution">
    <text evidence="2">The sequence shown here is derived from an EMBL/GenBank/DDBJ whole genome shotgun (WGS) entry which is preliminary data.</text>
</comment>
<gene>
    <name evidence="2" type="ORF">Q7C36_008508</name>
</gene>
<name>A0AA88N1G6_TACVA</name>
<dbReference type="EMBL" id="JAVHJS010000008">
    <property type="protein sequence ID" value="KAK2849725.1"/>
    <property type="molecule type" value="Genomic_DNA"/>
</dbReference>
<protein>
    <submittedName>
        <fullName evidence="2">Uncharacterized protein</fullName>
    </submittedName>
</protein>
<proteinExistence type="predicted"/>
<feature type="region of interest" description="Disordered" evidence="1">
    <location>
        <begin position="29"/>
        <end position="56"/>
    </location>
</feature>
<evidence type="ECO:0000313" key="3">
    <source>
        <dbReference type="Proteomes" id="UP001187315"/>
    </source>
</evidence>